<dbReference type="SUPFAM" id="SSF57938">
    <property type="entry name" value="DnaJ/Hsp40 cysteine-rich domain"/>
    <property type="match status" value="1"/>
</dbReference>
<feature type="domain" description="CR-type" evidence="8">
    <location>
        <begin position="221"/>
        <end position="299"/>
    </location>
</feature>
<dbReference type="InterPro" id="IPR018253">
    <property type="entry name" value="DnaJ_domain_CS"/>
</dbReference>
<reference evidence="10" key="1">
    <citation type="journal article" date="2019" name="Nat. Commun.">
        <title>Expansion of phycobilisome linker gene families in mesophilic red algae.</title>
        <authorList>
            <person name="Lee J."/>
            <person name="Kim D."/>
            <person name="Bhattacharya D."/>
            <person name="Yoon H.S."/>
        </authorList>
    </citation>
    <scope>NUCLEOTIDE SEQUENCE [LARGE SCALE GENOMIC DNA]</scope>
    <source>
        <strain evidence="10">CCMP 1328</strain>
    </source>
</reference>
<dbReference type="InterPro" id="IPR008971">
    <property type="entry name" value="HSP40/DnaJ_pept-bd"/>
</dbReference>
<dbReference type="GO" id="GO:0008270">
    <property type="term" value="F:zinc ion binding"/>
    <property type="evidence" value="ECO:0007669"/>
    <property type="project" value="UniProtKB-KW"/>
</dbReference>
<dbReference type="SMART" id="SM00271">
    <property type="entry name" value="DnaJ"/>
    <property type="match status" value="1"/>
</dbReference>
<dbReference type="CDD" id="cd06257">
    <property type="entry name" value="DnaJ"/>
    <property type="match status" value="1"/>
</dbReference>
<dbReference type="OMA" id="QDLQYRM"/>
<dbReference type="Gene3D" id="2.10.230.10">
    <property type="entry name" value="Heat shock protein DnaJ, cysteine-rich domain"/>
    <property type="match status" value="1"/>
</dbReference>
<dbReference type="InterPro" id="IPR036410">
    <property type="entry name" value="HSP_DnaJ_Cys-rich_dom_sf"/>
</dbReference>
<dbReference type="InterPro" id="IPR001623">
    <property type="entry name" value="DnaJ_domain"/>
</dbReference>
<dbReference type="Pfam" id="PF01556">
    <property type="entry name" value="DnaJ_C"/>
    <property type="match status" value="1"/>
</dbReference>
<dbReference type="AlphaFoldDB" id="A0A5J4YKX3"/>
<dbReference type="PROSITE" id="PS00636">
    <property type="entry name" value="DNAJ_1"/>
    <property type="match status" value="1"/>
</dbReference>
<evidence type="ECO:0000256" key="3">
    <source>
        <dbReference type="ARBA" id="ARBA00022771"/>
    </source>
</evidence>
<dbReference type="Gene3D" id="2.60.260.20">
    <property type="entry name" value="Urease metallochaperone UreE, N-terminal domain"/>
    <property type="match status" value="2"/>
</dbReference>
<keyword evidence="10" id="KW-1185">Reference proteome</keyword>
<keyword evidence="2" id="KW-0677">Repeat</keyword>
<name>A0A5J4YKX3_PORPP</name>
<dbReference type="CDD" id="cd10747">
    <property type="entry name" value="DnaJ_C"/>
    <property type="match status" value="1"/>
</dbReference>
<evidence type="ECO:0000259" key="8">
    <source>
        <dbReference type="PROSITE" id="PS51188"/>
    </source>
</evidence>
<evidence type="ECO:0000256" key="2">
    <source>
        <dbReference type="ARBA" id="ARBA00022737"/>
    </source>
</evidence>
<dbReference type="SUPFAM" id="SSF49493">
    <property type="entry name" value="HSP40/DnaJ peptide-binding domain"/>
    <property type="match status" value="2"/>
</dbReference>
<protein>
    <submittedName>
        <fullName evidence="9">Chaperone protein DnaJ</fullName>
    </submittedName>
</protein>
<proteinExistence type="inferred from homology"/>
<feature type="zinc finger region" description="CR-type" evidence="6">
    <location>
        <begin position="221"/>
        <end position="299"/>
    </location>
</feature>
<dbReference type="EMBL" id="VRMN01000016">
    <property type="protein sequence ID" value="KAA8491117.1"/>
    <property type="molecule type" value="Genomic_DNA"/>
</dbReference>
<keyword evidence="3 6" id="KW-0863">Zinc-finger</keyword>
<dbReference type="InterPro" id="IPR001305">
    <property type="entry name" value="HSP_DnaJ_Cys-rich_dom"/>
</dbReference>
<dbReference type="PANTHER" id="PTHR43096:SF52">
    <property type="entry name" value="DNAJ HOMOLOG 1, MITOCHONDRIAL-RELATED"/>
    <property type="match status" value="1"/>
</dbReference>
<dbReference type="OrthoDB" id="10256793at2759"/>
<comment type="caution">
    <text evidence="9">The sequence shown here is derived from an EMBL/GenBank/DDBJ whole genome shotgun (WGS) entry which is preliminary data.</text>
</comment>
<evidence type="ECO:0000256" key="4">
    <source>
        <dbReference type="ARBA" id="ARBA00022833"/>
    </source>
</evidence>
<dbReference type="Pfam" id="PF00684">
    <property type="entry name" value="DnaJ_CXXCXGXG"/>
    <property type="match status" value="1"/>
</dbReference>
<evidence type="ECO:0000256" key="1">
    <source>
        <dbReference type="ARBA" id="ARBA00022723"/>
    </source>
</evidence>
<keyword evidence="1 6" id="KW-0479">Metal-binding</keyword>
<sequence>MGASMRSLLRSAAAVRVLHRRLSGGPGGSLFGRRQLAGFGGALRARGELANDASWTLSGRALHTSRRASQRASSASAQSEDLYDLLGVDKNATAGDIKKAYYTLAKKLHPDSGTGDREKFAAVGQAYEVLSDDKKRKVYDSYGMEGIKAMNAGFDPAQAGADGNPFGGGGMGFDAEDILRHFGDMFGTGAGFAQQRNPMAATRGDDVELRLKLTFMEAVRGVKKKARYRADVMCVPCSGSGRTTDTSVESCRTCNGTGMRTMTRNFMMMQSTCNTCGGIGKVVKKPCSSCKGEGTIRGMRETMVDIPAGVDTGQGVSVRGQGNAGARGGAPGDLIVGIQVQPDDYFVRQGNDVHVMAPISFPQAALGGKVSVRGLYEDQSEITVDVPRGTQPDNTTIVRDQGIQHVHTARRRGNMVVHFKLVVPTSLDSKTEDILRKLGNEATMNVDSNSVAKGATVWKRFREFMDAFRSRKHVPTEGSFRATWPNNFSPGRLTPCKASVTRGGISARGLRPDNCTRKFEVLIDDLHSVRFTR</sequence>
<dbReference type="GO" id="GO:0005737">
    <property type="term" value="C:cytoplasm"/>
    <property type="evidence" value="ECO:0007669"/>
    <property type="project" value="TreeGrafter"/>
</dbReference>
<keyword evidence="4 6" id="KW-0862">Zinc</keyword>
<dbReference type="InterPro" id="IPR012724">
    <property type="entry name" value="DnaJ"/>
</dbReference>
<dbReference type="GO" id="GO:0051082">
    <property type="term" value="F:unfolded protein binding"/>
    <property type="evidence" value="ECO:0007669"/>
    <property type="project" value="InterPro"/>
</dbReference>
<dbReference type="Pfam" id="PF00226">
    <property type="entry name" value="DnaJ"/>
    <property type="match status" value="1"/>
</dbReference>
<dbReference type="GO" id="GO:0009408">
    <property type="term" value="P:response to heat"/>
    <property type="evidence" value="ECO:0007669"/>
    <property type="project" value="InterPro"/>
</dbReference>
<dbReference type="InterPro" id="IPR036869">
    <property type="entry name" value="J_dom_sf"/>
</dbReference>
<evidence type="ECO:0000256" key="6">
    <source>
        <dbReference type="PROSITE-ProRule" id="PRU00546"/>
    </source>
</evidence>
<dbReference type="GO" id="GO:0031072">
    <property type="term" value="F:heat shock protein binding"/>
    <property type="evidence" value="ECO:0007669"/>
    <property type="project" value="InterPro"/>
</dbReference>
<dbReference type="Proteomes" id="UP000324585">
    <property type="component" value="Unassembled WGS sequence"/>
</dbReference>
<organism evidence="9 10">
    <name type="scientific">Porphyridium purpureum</name>
    <name type="common">Red alga</name>
    <name type="synonym">Porphyridium cruentum</name>
    <dbReference type="NCBI Taxonomy" id="35688"/>
    <lineage>
        <taxon>Eukaryota</taxon>
        <taxon>Rhodophyta</taxon>
        <taxon>Bangiophyceae</taxon>
        <taxon>Porphyridiales</taxon>
        <taxon>Porphyridiaceae</taxon>
        <taxon>Porphyridium</taxon>
    </lineage>
</organism>
<evidence type="ECO:0000256" key="5">
    <source>
        <dbReference type="ARBA" id="ARBA00023186"/>
    </source>
</evidence>
<accession>A0A5J4YKX3</accession>
<dbReference type="HAMAP" id="MF_01152">
    <property type="entry name" value="DnaJ"/>
    <property type="match status" value="1"/>
</dbReference>
<dbReference type="PROSITE" id="PS50076">
    <property type="entry name" value="DNAJ_2"/>
    <property type="match status" value="1"/>
</dbReference>
<dbReference type="PANTHER" id="PTHR43096">
    <property type="entry name" value="DNAJ HOMOLOG 1, MITOCHONDRIAL-RELATED"/>
    <property type="match status" value="1"/>
</dbReference>
<dbReference type="GO" id="GO:0005524">
    <property type="term" value="F:ATP binding"/>
    <property type="evidence" value="ECO:0007669"/>
    <property type="project" value="InterPro"/>
</dbReference>
<dbReference type="FunFam" id="2.10.230.10:FF:000002">
    <property type="entry name" value="Molecular chaperone DnaJ"/>
    <property type="match status" value="1"/>
</dbReference>
<keyword evidence="5" id="KW-0143">Chaperone</keyword>
<evidence type="ECO:0000313" key="10">
    <source>
        <dbReference type="Proteomes" id="UP000324585"/>
    </source>
</evidence>
<dbReference type="InterPro" id="IPR002939">
    <property type="entry name" value="DnaJ_C"/>
</dbReference>
<gene>
    <name evidence="9" type="ORF">FVE85_4534</name>
</gene>
<dbReference type="PROSITE" id="PS51188">
    <property type="entry name" value="ZF_CR"/>
    <property type="match status" value="1"/>
</dbReference>
<dbReference type="GO" id="GO:0042026">
    <property type="term" value="P:protein refolding"/>
    <property type="evidence" value="ECO:0007669"/>
    <property type="project" value="TreeGrafter"/>
</dbReference>
<dbReference type="Gene3D" id="1.10.287.110">
    <property type="entry name" value="DnaJ domain"/>
    <property type="match status" value="1"/>
</dbReference>
<evidence type="ECO:0000313" key="9">
    <source>
        <dbReference type="EMBL" id="KAA8491117.1"/>
    </source>
</evidence>
<feature type="domain" description="J" evidence="7">
    <location>
        <begin position="81"/>
        <end position="143"/>
    </location>
</feature>
<dbReference type="PRINTS" id="PR00625">
    <property type="entry name" value="JDOMAIN"/>
</dbReference>
<dbReference type="SUPFAM" id="SSF46565">
    <property type="entry name" value="Chaperone J-domain"/>
    <property type="match status" value="1"/>
</dbReference>
<evidence type="ECO:0000259" key="7">
    <source>
        <dbReference type="PROSITE" id="PS50076"/>
    </source>
</evidence>